<evidence type="ECO:0000313" key="13">
    <source>
        <dbReference type="Proteomes" id="UP000695562"/>
    </source>
</evidence>
<dbReference type="PROSITE" id="PS50072">
    <property type="entry name" value="CSA_PPIASE_2"/>
    <property type="match status" value="1"/>
</dbReference>
<dbReference type="PANTHER" id="PTHR45843">
    <property type="entry name" value="PEPTIDYL-PROLYL CIS-TRANS ISOMERASE-LIKE 4"/>
    <property type="match status" value="1"/>
</dbReference>
<reference evidence="12" key="1">
    <citation type="submission" date="2020-01" db="EMBL/GenBank/DDBJ databases">
        <title>Development of genomics and gene disruption for Polysphondylium violaceum indicates a role for the polyketide synthase stlB in stalk morphogenesis.</title>
        <authorList>
            <person name="Narita B."/>
            <person name="Kawabe Y."/>
            <person name="Kin K."/>
            <person name="Saito T."/>
            <person name="Gibbs R."/>
            <person name="Kuspa A."/>
            <person name="Muzny D."/>
            <person name="Queller D."/>
            <person name="Richards S."/>
            <person name="Strassman J."/>
            <person name="Sucgang R."/>
            <person name="Worley K."/>
            <person name="Schaap P."/>
        </authorList>
    </citation>
    <scope>NUCLEOTIDE SEQUENCE</scope>
    <source>
        <strain evidence="12">QSvi11</strain>
    </source>
</reference>
<dbReference type="Proteomes" id="UP000695562">
    <property type="component" value="Unassembled WGS sequence"/>
</dbReference>
<dbReference type="InterPro" id="IPR035979">
    <property type="entry name" value="RBD_domain_sf"/>
</dbReference>
<comment type="caution">
    <text evidence="12">The sequence shown here is derived from an EMBL/GenBank/DDBJ whole genome shotgun (WGS) entry which is preliminary data.</text>
</comment>
<feature type="compositionally biased region" description="Basic and acidic residues" evidence="9">
    <location>
        <begin position="487"/>
        <end position="499"/>
    </location>
</feature>
<dbReference type="SMART" id="SM00360">
    <property type="entry name" value="RRM"/>
    <property type="match status" value="1"/>
</dbReference>
<evidence type="ECO:0000256" key="6">
    <source>
        <dbReference type="ARBA" id="ARBA00023242"/>
    </source>
</evidence>
<dbReference type="FunFam" id="2.40.100.10:FF:000015">
    <property type="entry name" value="Peptidyl-prolyl cis-trans isomerase"/>
    <property type="match status" value="1"/>
</dbReference>
<dbReference type="Pfam" id="PF00160">
    <property type="entry name" value="Pro_isomerase"/>
    <property type="match status" value="1"/>
</dbReference>
<feature type="compositionally biased region" description="Basic and acidic residues" evidence="9">
    <location>
        <begin position="376"/>
        <end position="449"/>
    </location>
</feature>
<protein>
    <recommendedName>
        <fullName evidence="8">Peptidyl-prolyl cis-trans isomerase</fullName>
        <shortName evidence="8">PPIase</shortName>
        <ecNumber evidence="8">5.2.1.8</ecNumber>
    </recommendedName>
</protein>
<keyword evidence="4 8" id="KW-0697">Rotamase</keyword>
<dbReference type="PRINTS" id="PR00153">
    <property type="entry name" value="CSAPPISMRASE"/>
</dbReference>
<dbReference type="AlphaFoldDB" id="A0A8J4PT86"/>
<dbReference type="Gene3D" id="3.30.70.330">
    <property type="match status" value="1"/>
</dbReference>
<evidence type="ECO:0000259" key="10">
    <source>
        <dbReference type="PROSITE" id="PS50072"/>
    </source>
</evidence>
<dbReference type="InterPro" id="IPR000504">
    <property type="entry name" value="RRM_dom"/>
</dbReference>
<comment type="similarity">
    <text evidence="8">Belongs to the cyclophilin-type PPIase family. PPIL4 subfamily.</text>
</comment>
<evidence type="ECO:0000256" key="4">
    <source>
        <dbReference type="ARBA" id="ARBA00023110"/>
    </source>
</evidence>
<feature type="domain" description="RRM" evidence="11">
    <location>
        <begin position="240"/>
        <end position="318"/>
    </location>
</feature>
<dbReference type="PANTHER" id="PTHR45843:SF1">
    <property type="entry name" value="PEPTIDYL-PROLYL CIS-TRANS ISOMERASE-LIKE 4"/>
    <property type="match status" value="1"/>
</dbReference>
<keyword evidence="13" id="KW-1185">Reference proteome</keyword>
<evidence type="ECO:0000256" key="1">
    <source>
        <dbReference type="ARBA" id="ARBA00000971"/>
    </source>
</evidence>
<sequence>MSVLIETTLGDIVIDLFTKECPSTTKNFLKLCKVKYYNGCLFYNVEKDFLVETGDPTNTGKSGQSIYGLLYGEEANHFQDEIKPSLRHTRIGTVAMANKGKNLNDSRFYITTKENIDYLNDKHTVFGQVEEGLDVLEKINSFFVDSSNKPLQNIRILHTIILDDPFPDPQGLEIPNQSPRFKKSEQDTLFEADEDLDKENKNKSKEEITEMIDEKAARSRSELLEMLGVLPTADIKPPENVLFVCKLNPATESEDLEIYFSQCGKVKSCEVIRDAQTNESLCYAFIEYSTKEECERAYLKMDNILFDERRIHVDFCQSVAKVKGRGDHFKNFLNRGKSNLRSTSTQHIPSGTKGYDFVFDDDHNRDHSSSSSSKKIKYDNEKKSDRDRRDDRDHRDYKKDDRYSNRDYKRDDRDRRDDRDDKHYSSRRNDDRDDRNYSSSNRDRRDDRNYSSNSSRDYRDKRDDRDDRNYSSSRRDDKNYNSSSSSRDYRDKRDDRDKR</sequence>
<evidence type="ECO:0000313" key="12">
    <source>
        <dbReference type="EMBL" id="KAF2068981.1"/>
    </source>
</evidence>
<dbReference type="InterPro" id="IPR035542">
    <property type="entry name" value="CRIP"/>
</dbReference>
<dbReference type="CDD" id="cd01921">
    <property type="entry name" value="cyclophilin_RRM"/>
    <property type="match status" value="1"/>
</dbReference>
<comment type="subcellular location">
    <subcellularLocation>
        <location evidence="2 8">Nucleus</location>
    </subcellularLocation>
</comment>
<dbReference type="InterPro" id="IPR012677">
    <property type="entry name" value="Nucleotide-bd_a/b_plait_sf"/>
</dbReference>
<dbReference type="InterPro" id="IPR002130">
    <property type="entry name" value="Cyclophilin-type_PPIase_dom"/>
</dbReference>
<feature type="compositionally biased region" description="Basic and acidic residues" evidence="9">
    <location>
        <begin position="456"/>
        <end position="479"/>
    </location>
</feature>
<feature type="region of interest" description="Disordered" evidence="9">
    <location>
        <begin position="339"/>
        <end position="499"/>
    </location>
</feature>
<feature type="domain" description="PPIase cyclophilin-type" evidence="10">
    <location>
        <begin position="6"/>
        <end position="161"/>
    </location>
</feature>
<keyword evidence="5 8" id="KW-0413">Isomerase</keyword>
<gene>
    <name evidence="12" type="ORF">CYY_009700</name>
</gene>
<evidence type="ECO:0000256" key="5">
    <source>
        <dbReference type="ARBA" id="ARBA00023235"/>
    </source>
</evidence>
<dbReference type="InterPro" id="IPR029000">
    <property type="entry name" value="Cyclophilin-like_dom_sf"/>
</dbReference>
<dbReference type="OrthoDB" id="2083at2759"/>
<dbReference type="SUPFAM" id="SSF50891">
    <property type="entry name" value="Cyclophilin-like"/>
    <property type="match status" value="1"/>
</dbReference>
<evidence type="ECO:0000256" key="8">
    <source>
        <dbReference type="RuleBase" id="RU365081"/>
    </source>
</evidence>
<evidence type="ECO:0000259" key="11">
    <source>
        <dbReference type="PROSITE" id="PS50102"/>
    </source>
</evidence>
<dbReference type="EMBL" id="AJWJ01000782">
    <property type="protein sequence ID" value="KAF2068981.1"/>
    <property type="molecule type" value="Genomic_DNA"/>
</dbReference>
<comment type="catalytic activity">
    <reaction evidence="1 8">
        <text>[protein]-peptidylproline (omega=180) = [protein]-peptidylproline (omega=0)</text>
        <dbReference type="Rhea" id="RHEA:16237"/>
        <dbReference type="Rhea" id="RHEA-COMP:10747"/>
        <dbReference type="Rhea" id="RHEA-COMP:10748"/>
        <dbReference type="ChEBI" id="CHEBI:83833"/>
        <dbReference type="ChEBI" id="CHEBI:83834"/>
        <dbReference type="EC" id="5.2.1.8"/>
    </reaction>
</comment>
<proteinExistence type="inferred from homology"/>
<evidence type="ECO:0000256" key="3">
    <source>
        <dbReference type="ARBA" id="ARBA00022884"/>
    </source>
</evidence>
<dbReference type="GO" id="GO:0005634">
    <property type="term" value="C:nucleus"/>
    <property type="evidence" value="ECO:0007669"/>
    <property type="project" value="UniProtKB-SubCell"/>
</dbReference>
<organism evidence="12 13">
    <name type="scientific">Polysphondylium violaceum</name>
    <dbReference type="NCBI Taxonomy" id="133409"/>
    <lineage>
        <taxon>Eukaryota</taxon>
        <taxon>Amoebozoa</taxon>
        <taxon>Evosea</taxon>
        <taxon>Eumycetozoa</taxon>
        <taxon>Dictyostelia</taxon>
        <taxon>Dictyosteliales</taxon>
        <taxon>Dictyosteliaceae</taxon>
        <taxon>Polysphondylium</taxon>
    </lineage>
</organism>
<dbReference type="GO" id="GO:0003755">
    <property type="term" value="F:peptidyl-prolyl cis-trans isomerase activity"/>
    <property type="evidence" value="ECO:0007669"/>
    <property type="project" value="UniProtKB-UniRule"/>
</dbReference>
<dbReference type="SUPFAM" id="SSF54928">
    <property type="entry name" value="RNA-binding domain, RBD"/>
    <property type="match status" value="1"/>
</dbReference>
<evidence type="ECO:0000256" key="2">
    <source>
        <dbReference type="ARBA" id="ARBA00004123"/>
    </source>
</evidence>
<keyword evidence="3 7" id="KW-0694">RNA-binding</keyword>
<dbReference type="Gene3D" id="2.40.100.10">
    <property type="entry name" value="Cyclophilin-like"/>
    <property type="match status" value="1"/>
</dbReference>
<keyword evidence="6 8" id="KW-0539">Nucleus</keyword>
<dbReference type="PROSITE" id="PS50102">
    <property type="entry name" value="RRM"/>
    <property type="match status" value="1"/>
</dbReference>
<feature type="compositionally biased region" description="Polar residues" evidence="9">
    <location>
        <begin position="339"/>
        <end position="349"/>
    </location>
</feature>
<comment type="function">
    <text evidence="8">PPIases accelerate the folding of proteins. It catalyzes the cis-trans isomerization of proline imidic peptide bonds in oligopeptides.</text>
</comment>
<evidence type="ECO:0000256" key="7">
    <source>
        <dbReference type="PROSITE-ProRule" id="PRU00176"/>
    </source>
</evidence>
<dbReference type="EC" id="5.2.1.8" evidence="8"/>
<dbReference type="InterPro" id="IPR035538">
    <property type="entry name" value="Cyclophilin_PPIL4"/>
</dbReference>
<evidence type="ECO:0000256" key="9">
    <source>
        <dbReference type="SAM" id="MobiDB-lite"/>
    </source>
</evidence>
<name>A0A8J4PT86_9MYCE</name>
<accession>A0A8J4PT86</accession>
<dbReference type="CDD" id="cd12235">
    <property type="entry name" value="RRM_PPIL4"/>
    <property type="match status" value="1"/>
</dbReference>
<dbReference type="Pfam" id="PF00076">
    <property type="entry name" value="RRM_1"/>
    <property type="match status" value="1"/>
</dbReference>
<dbReference type="GO" id="GO:0003723">
    <property type="term" value="F:RNA binding"/>
    <property type="evidence" value="ECO:0007669"/>
    <property type="project" value="UniProtKB-UniRule"/>
</dbReference>